<sequence length="153" mass="17278">MESTRLKTAKKFIGHFATLDVKILETILSDDYYHEFAPSSLNPPGPFGKQGFLDHHSGLDYVMTGFPVFAKEYIESESSNSVTVWATSRTIFREGAKDASIANWDYEGEYIFLFTFDPSGEKIVRTIEFLDSKATGDGLMVLMKRARENRAKS</sequence>
<organism evidence="1 2">
    <name type="scientific">Talaromyces rugulosus</name>
    <name type="common">Penicillium rugulosum</name>
    <dbReference type="NCBI Taxonomy" id="121627"/>
    <lineage>
        <taxon>Eukaryota</taxon>
        <taxon>Fungi</taxon>
        <taxon>Dikarya</taxon>
        <taxon>Ascomycota</taxon>
        <taxon>Pezizomycotina</taxon>
        <taxon>Eurotiomycetes</taxon>
        <taxon>Eurotiomycetidae</taxon>
        <taxon>Eurotiales</taxon>
        <taxon>Trichocomaceae</taxon>
        <taxon>Talaromyces</taxon>
        <taxon>Talaromyces sect. Islandici</taxon>
    </lineage>
</organism>
<proteinExistence type="predicted"/>
<dbReference type="EMBL" id="CP055903">
    <property type="protein sequence ID" value="QKX63290.1"/>
    <property type="molecule type" value="Genomic_DNA"/>
</dbReference>
<dbReference type="SUPFAM" id="SSF54427">
    <property type="entry name" value="NTF2-like"/>
    <property type="match status" value="1"/>
</dbReference>
<dbReference type="OrthoDB" id="3758478at2759"/>
<evidence type="ECO:0008006" key="3">
    <source>
        <dbReference type="Google" id="ProtNLM"/>
    </source>
</evidence>
<reference evidence="2" key="1">
    <citation type="submission" date="2020-06" db="EMBL/GenBank/DDBJ databases">
        <title>A chromosome-scale genome assembly of Talaromyces rugulosus W13939.</title>
        <authorList>
            <person name="Wang B."/>
            <person name="Guo L."/>
            <person name="Ye K."/>
            <person name="Wang L."/>
        </authorList>
    </citation>
    <scope>NUCLEOTIDE SEQUENCE [LARGE SCALE GENOMIC DNA]</scope>
    <source>
        <strain evidence="2">W13939</strain>
    </source>
</reference>
<evidence type="ECO:0000313" key="1">
    <source>
        <dbReference type="EMBL" id="QKX63290.1"/>
    </source>
</evidence>
<accession>A0A7H8RA28</accession>
<evidence type="ECO:0000313" key="2">
    <source>
        <dbReference type="Proteomes" id="UP000509510"/>
    </source>
</evidence>
<keyword evidence="2" id="KW-1185">Reference proteome</keyword>
<gene>
    <name evidence="1" type="ORF">TRUGW13939_10459</name>
</gene>
<name>A0A7H8RA28_TALRU</name>
<dbReference type="KEGG" id="trg:TRUGW13939_10459"/>
<dbReference type="AlphaFoldDB" id="A0A7H8RA28"/>
<dbReference type="InterPro" id="IPR032710">
    <property type="entry name" value="NTF2-like_dom_sf"/>
</dbReference>
<protein>
    <recommendedName>
        <fullName evidence="3">SnoaL-like domain-containing protein</fullName>
    </recommendedName>
</protein>
<dbReference type="Proteomes" id="UP000509510">
    <property type="component" value="Chromosome VI"/>
</dbReference>
<dbReference type="RefSeq" id="XP_035349464.1">
    <property type="nucleotide sequence ID" value="XM_035493571.1"/>
</dbReference>
<dbReference type="Gene3D" id="3.10.450.50">
    <property type="match status" value="1"/>
</dbReference>
<dbReference type="GeneID" id="55997939"/>